<dbReference type="GO" id="GO:0042800">
    <property type="term" value="F:histone H3K4 methyltransferase activity"/>
    <property type="evidence" value="ECO:0007669"/>
    <property type="project" value="TreeGrafter"/>
</dbReference>
<evidence type="ECO:0000256" key="4">
    <source>
        <dbReference type="ARBA" id="ARBA00022771"/>
    </source>
</evidence>
<proteinExistence type="predicted"/>
<accession>A0A6I9PIW2</accession>
<dbReference type="OrthoDB" id="308383at2759"/>
<dbReference type="KEGG" id="ncc:104961077"/>
<keyword evidence="7" id="KW-0804">Transcription</keyword>
<evidence type="ECO:0000256" key="6">
    <source>
        <dbReference type="ARBA" id="ARBA00023015"/>
    </source>
</evidence>
<dbReference type="GO" id="GO:0003713">
    <property type="term" value="F:transcription coactivator activity"/>
    <property type="evidence" value="ECO:0007669"/>
    <property type="project" value="TreeGrafter"/>
</dbReference>
<dbReference type="PANTHER" id="PTHR45888:SF1">
    <property type="entry name" value="HISTONE-LYSINE N-METHYLTRANSFERASE 2C"/>
    <property type="match status" value="1"/>
</dbReference>
<dbReference type="GO" id="GO:0044666">
    <property type="term" value="C:MLL3/4 complex"/>
    <property type="evidence" value="ECO:0007669"/>
    <property type="project" value="TreeGrafter"/>
</dbReference>
<keyword evidence="5" id="KW-0862">Zinc</keyword>
<dbReference type="GO" id="GO:0008270">
    <property type="term" value="F:zinc ion binding"/>
    <property type="evidence" value="ECO:0007669"/>
    <property type="project" value="UniProtKB-KW"/>
</dbReference>
<comment type="subcellular location">
    <subcellularLocation>
        <location evidence="1">Nucleus</location>
    </subcellularLocation>
</comment>
<feature type="compositionally biased region" description="Basic residues" evidence="9">
    <location>
        <begin position="227"/>
        <end position="238"/>
    </location>
</feature>
<keyword evidence="2" id="KW-0479">Metal-binding</keyword>
<reference evidence="11" key="1">
    <citation type="submission" date="2025-08" db="UniProtKB">
        <authorList>
            <consortium name="RefSeq"/>
        </authorList>
    </citation>
    <scope>IDENTIFICATION</scope>
    <source>
        <tissue evidence="11">Muscle</tissue>
    </source>
</reference>
<keyword evidence="4" id="KW-0863">Zinc-finger</keyword>
<evidence type="ECO:0000256" key="9">
    <source>
        <dbReference type="SAM" id="MobiDB-lite"/>
    </source>
</evidence>
<evidence type="ECO:0000313" key="10">
    <source>
        <dbReference type="Proteomes" id="UP000504611"/>
    </source>
</evidence>
<keyword evidence="6" id="KW-0805">Transcription regulation</keyword>
<dbReference type="PANTHER" id="PTHR45888">
    <property type="entry name" value="HL01030P-RELATED"/>
    <property type="match status" value="1"/>
</dbReference>
<sequence>MMFCSTNCSSLFNSDVQSKAANKTPLMLAGPECPPPCRVHQYTSNMSTIAVHSLLLPPSSPTPSSSPPISFPPAAAITTETRPRMDSLKVKLKPRPRAVPGGEESNRSGKRTKCCRWRRWSFNITLSRGPCTPNEAVSMPTEEEVDVLLKKLGVCLLPDPFPKDERRCCFCNQQGDGHTDGPARLLNLDLDLWVSYTSFTPTQETTEELQQEKKNEEWSLTAEKLQKEKKQKKNKKLKKQQEKNQRNRSGEKEVEGTTE</sequence>
<evidence type="ECO:0000256" key="5">
    <source>
        <dbReference type="ARBA" id="ARBA00022833"/>
    </source>
</evidence>
<feature type="region of interest" description="Disordered" evidence="9">
    <location>
        <begin position="222"/>
        <end position="259"/>
    </location>
</feature>
<keyword evidence="10" id="KW-1185">Reference proteome</keyword>
<name>A0A6I9PIW2_9TELE</name>
<dbReference type="GO" id="GO:0045944">
    <property type="term" value="P:positive regulation of transcription by RNA polymerase II"/>
    <property type="evidence" value="ECO:0007669"/>
    <property type="project" value="TreeGrafter"/>
</dbReference>
<dbReference type="AlphaFoldDB" id="A0A6I9PIW2"/>
<keyword evidence="8" id="KW-0539">Nucleus</keyword>
<dbReference type="GeneID" id="104961077"/>
<keyword evidence="3" id="KW-0677">Repeat</keyword>
<evidence type="ECO:0000256" key="3">
    <source>
        <dbReference type="ARBA" id="ARBA00022737"/>
    </source>
</evidence>
<dbReference type="RefSeq" id="XP_010787585.1">
    <property type="nucleotide sequence ID" value="XM_010789283.1"/>
</dbReference>
<evidence type="ECO:0000256" key="7">
    <source>
        <dbReference type="ARBA" id="ARBA00023163"/>
    </source>
</evidence>
<dbReference type="Proteomes" id="UP000504611">
    <property type="component" value="Unplaced"/>
</dbReference>
<organism evidence="10 11">
    <name type="scientific">Notothenia coriiceps</name>
    <name type="common">black rockcod</name>
    <dbReference type="NCBI Taxonomy" id="8208"/>
    <lineage>
        <taxon>Eukaryota</taxon>
        <taxon>Metazoa</taxon>
        <taxon>Chordata</taxon>
        <taxon>Craniata</taxon>
        <taxon>Vertebrata</taxon>
        <taxon>Euteleostomi</taxon>
        <taxon>Actinopterygii</taxon>
        <taxon>Neopterygii</taxon>
        <taxon>Teleostei</taxon>
        <taxon>Neoteleostei</taxon>
        <taxon>Acanthomorphata</taxon>
        <taxon>Eupercaria</taxon>
        <taxon>Perciformes</taxon>
        <taxon>Notothenioidei</taxon>
        <taxon>Nototheniidae</taxon>
        <taxon>Notothenia</taxon>
    </lineage>
</organism>
<gene>
    <name evidence="11" type="primary">LOC104961077</name>
</gene>
<feature type="compositionally biased region" description="Basic and acidic residues" evidence="9">
    <location>
        <begin position="239"/>
        <end position="259"/>
    </location>
</feature>
<protein>
    <submittedName>
        <fullName evidence="11">Histone-lysine N-methyltransferase 2C-like</fullName>
    </submittedName>
</protein>
<evidence type="ECO:0000256" key="1">
    <source>
        <dbReference type="ARBA" id="ARBA00004123"/>
    </source>
</evidence>
<evidence type="ECO:0000313" key="11">
    <source>
        <dbReference type="RefSeq" id="XP_010787585.1"/>
    </source>
</evidence>
<evidence type="ECO:0000256" key="2">
    <source>
        <dbReference type="ARBA" id="ARBA00022723"/>
    </source>
</evidence>
<evidence type="ECO:0000256" key="8">
    <source>
        <dbReference type="ARBA" id="ARBA00023242"/>
    </source>
</evidence>